<comment type="caution">
    <text evidence="10">The sequence shown here is derived from an EMBL/GenBank/DDBJ whole genome shotgun (WGS) entry which is preliminary data.</text>
</comment>
<keyword evidence="6 8" id="KW-0472">Membrane</keyword>
<feature type="transmembrane region" description="Helical" evidence="8">
    <location>
        <begin position="182"/>
        <end position="205"/>
    </location>
</feature>
<feature type="transmembrane region" description="Helical" evidence="8">
    <location>
        <begin position="322"/>
        <end position="350"/>
    </location>
</feature>
<dbReference type="PANTHER" id="PTHR10217">
    <property type="entry name" value="VOLTAGE AND LIGAND GATED POTASSIUM CHANNEL"/>
    <property type="match status" value="1"/>
</dbReference>
<protein>
    <submittedName>
        <fullName evidence="10">Potassium/sodium hyperpolarization-activated cyclic nucleotide-gated channel 4</fullName>
    </submittedName>
</protein>
<dbReference type="InterPro" id="IPR049232">
    <property type="entry name" value="DUF6829"/>
</dbReference>
<gene>
    <name evidence="10" type="ORF">SCF082_LOCUS39413</name>
</gene>
<keyword evidence="4 8" id="KW-1133">Transmembrane helix</keyword>
<dbReference type="Pfam" id="PF00520">
    <property type="entry name" value="Ion_trans"/>
    <property type="match status" value="1"/>
</dbReference>
<evidence type="ECO:0000313" key="10">
    <source>
        <dbReference type="EMBL" id="CAK9082983.1"/>
    </source>
</evidence>
<dbReference type="Pfam" id="PF20717">
    <property type="entry name" value="DUF6829"/>
    <property type="match status" value="1"/>
</dbReference>
<dbReference type="SUPFAM" id="SSF51206">
    <property type="entry name" value="cAMP-binding domain-like"/>
    <property type="match status" value="1"/>
</dbReference>
<keyword evidence="5" id="KW-0406">Ion transport</keyword>
<dbReference type="Proteomes" id="UP001642464">
    <property type="component" value="Unassembled WGS sequence"/>
</dbReference>
<reference evidence="10 11" key="1">
    <citation type="submission" date="2024-02" db="EMBL/GenBank/DDBJ databases">
        <authorList>
            <person name="Chen Y."/>
            <person name="Shah S."/>
            <person name="Dougan E. K."/>
            <person name="Thang M."/>
            <person name="Chan C."/>
        </authorList>
    </citation>
    <scope>NUCLEOTIDE SEQUENCE [LARGE SCALE GENOMIC DNA]</scope>
</reference>
<evidence type="ECO:0000256" key="3">
    <source>
        <dbReference type="ARBA" id="ARBA00022692"/>
    </source>
</evidence>
<dbReference type="InterPro" id="IPR018490">
    <property type="entry name" value="cNMP-bd_dom_sf"/>
</dbReference>
<dbReference type="PROSITE" id="PS50042">
    <property type="entry name" value="CNMP_BINDING_3"/>
    <property type="match status" value="1"/>
</dbReference>
<evidence type="ECO:0000256" key="7">
    <source>
        <dbReference type="SAM" id="MobiDB-lite"/>
    </source>
</evidence>
<feature type="transmembrane region" description="Helical" evidence="8">
    <location>
        <begin position="217"/>
        <end position="238"/>
    </location>
</feature>
<evidence type="ECO:0000256" key="4">
    <source>
        <dbReference type="ARBA" id="ARBA00022989"/>
    </source>
</evidence>
<dbReference type="SUPFAM" id="SSF81324">
    <property type="entry name" value="Voltage-gated potassium channels"/>
    <property type="match status" value="1"/>
</dbReference>
<dbReference type="InterPro" id="IPR014710">
    <property type="entry name" value="RmlC-like_jellyroll"/>
</dbReference>
<evidence type="ECO:0000256" key="6">
    <source>
        <dbReference type="ARBA" id="ARBA00023136"/>
    </source>
</evidence>
<proteinExistence type="predicted"/>
<dbReference type="InterPro" id="IPR005821">
    <property type="entry name" value="Ion_trans_dom"/>
</dbReference>
<dbReference type="CDD" id="cd00038">
    <property type="entry name" value="CAP_ED"/>
    <property type="match status" value="1"/>
</dbReference>
<keyword evidence="3 8" id="KW-0812">Transmembrane</keyword>
<dbReference type="InterPro" id="IPR000595">
    <property type="entry name" value="cNMP-bd_dom"/>
</dbReference>
<dbReference type="Gene3D" id="1.10.287.70">
    <property type="match status" value="1"/>
</dbReference>
<dbReference type="Gene3D" id="2.60.120.10">
    <property type="entry name" value="Jelly Rolls"/>
    <property type="match status" value="1"/>
</dbReference>
<keyword evidence="2" id="KW-0813">Transport</keyword>
<feature type="domain" description="Cyclic nucleotide-binding" evidence="9">
    <location>
        <begin position="512"/>
        <end position="609"/>
    </location>
</feature>
<dbReference type="PANTHER" id="PTHR10217:SF435">
    <property type="entry name" value="POTASSIUM VOLTAGE-GATED CHANNEL PROTEIN EAG"/>
    <property type="match status" value="1"/>
</dbReference>
<sequence>MAWFGENGRGTRGAEHATMDALDSLQQEMESAFARLNAKLSHLRLTLPDGLPSSPIDSAPPLGPSKDEKEQGSKQAELEEEPPALRPYLRSADAHDETRYASAAVRRSTRHESDTVYRLRGRWMQLSTHCAFFTRAIGFGDIRKSLLNRTMSKTKSEGEIARRLESLPFLSRPLNPESTFRICWDLASLVLLLVDAIVLPLSIAWYWDMGFGRVSSYILSISVGVSVVFWTLDIILNLNTAVYIKGQLVHDRSAILKRYLSTWFVLDISLVSLDYLNMAQDLNLSWLRFGRIFRAFRMLRLLKMTKLDEIIQELAASTGRQWIMLVIAILTSAIAATLVTHFITCIWFWIGYTIQQQEEALQQGRESWILKAGAWDQPGGTQYIHSLRYVMNSPAPPTIAPESWEERLVDIMNNLFVLVVIGNVISKISGTMAELRAMNEARSRQRREIRVYLSNQDASFELVSRIMKFVEYKLEKMTPVTFDSSLISKTLQTELYMSQRGEFLEVLPIFHLTKEVFPDSFAAICACLKKHVFESKERVFSAGAVATSLFITVAGKFVYMEVEDAGKEQLVQGGEWFEELALYAEGLVHHSTLSSKAFSEVLSLHNEDFIDNLQNSPDCASMFCEYAKEFIDGMRKNAMGGHQHQLYLSQYCCGKTKIYQEMFPDSKTRLMNIRLFPTELEELPDTFELEPLDVGDESGALPRMPGSGLLHYLQSLSGESLELDLLETALWTHLPELNRHYGAYIVFDQVAERDRADSACLSLVALVWNRYDLFVKPQVDETTRLTPAQWDQLQDILSWTKPSHEQIHAALVLLAIRGLGKSVHVQSQSECEGHPEQAVRYLVDNARNVVPSIIPLSDTALHCLCSVLEIHEIFNLAQMLQGENVPASVAQVQEKIAECGPEVFNCYILFLLGFMSGIAGGRGSKFLTARTAPSFIASLQVFSQLTKLTPRSVYWGYLRARAGSFQSSFTTAEDLALVRLACLSRVQGAQSFLHLQTAWSGLSNKQRGALVSHLLADGITRQAMIFIFLPDCIQKSMANPTVGLTVLLEVLVDLLAHLQVILKEVPNMQIWIDLSDLAEFAAAVQNNFVFQTCISRCKVDVPQPIGKRAQIQLQMTSANWLRIQEVETDLMSVSHRVSELLKRQQWLEAYLTNAEAWGV</sequence>
<evidence type="ECO:0000256" key="8">
    <source>
        <dbReference type="SAM" id="Phobius"/>
    </source>
</evidence>
<keyword evidence="11" id="KW-1185">Reference proteome</keyword>
<name>A0ABP0Q522_9DINO</name>
<dbReference type="EMBL" id="CAXAMM010039017">
    <property type="protein sequence ID" value="CAK9082983.1"/>
    <property type="molecule type" value="Genomic_DNA"/>
</dbReference>
<comment type="subcellular location">
    <subcellularLocation>
        <location evidence="1">Membrane</location>
        <topology evidence="1">Multi-pass membrane protein</topology>
    </subcellularLocation>
</comment>
<accession>A0ABP0Q522</accession>
<evidence type="ECO:0000256" key="2">
    <source>
        <dbReference type="ARBA" id="ARBA00022448"/>
    </source>
</evidence>
<evidence type="ECO:0000259" key="9">
    <source>
        <dbReference type="PROSITE" id="PS50042"/>
    </source>
</evidence>
<evidence type="ECO:0000256" key="1">
    <source>
        <dbReference type="ARBA" id="ARBA00004141"/>
    </source>
</evidence>
<evidence type="ECO:0000313" key="11">
    <source>
        <dbReference type="Proteomes" id="UP001642464"/>
    </source>
</evidence>
<feature type="region of interest" description="Disordered" evidence="7">
    <location>
        <begin position="49"/>
        <end position="106"/>
    </location>
</feature>
<dbReference type="Pfam" id="PF00027">
    <property type="entry name" value="cNMP_binding"/>
    <property type="match status" value="1"/>
</dbReference>
<evidence type="ECO:0000256" key="5">
    <source>
        <dbReference type="ARBA" id="ARBA00023065"/>
    </source>
</evidence>
<dbReference type="InterPro" id="IPR050818">
    <property type="entry name" value="KCNH_animal-type"/>
</dbReference>
<organism evidence="10 11">
    <name type="scientific">Durusdinium trenchii</name>
    <dbReference type="NCBI Taxonomy" id="1381693"/>
    <lineage>
        <taxon>Eukaryota</taxon>
        <taxon>Sar</taxon>
        <taxon>Alveolata</taxon>
        <taxon>Dinophyceae</taxon>
        <taxon>Suessiales</taxon>
        <taxon>Symbiodiniaceae</taxon>
        <taxon>Durusdinium</taxon>
    </lineage>
</organism>